<dbReference type="Pfam" id="PF10112">
    <property type="entry name" value="Halogen_Hydrol"/>
    <property type="match status" value="1"/>
</dbReference>
<evidence type="ECO:0000313" key="5">
    <source>
        <dbReference type="Proteomes" id="UP000048949"/>
    </source>
</evidence>
<dbReference type="AlphaFoldDB" id="A0A0U1NH04"/>
<evidence type="ECO:0000256" key="2">
    <source>
        <dbReference type="SAM" id="MobiDB-lite"/>
    </source>
</evidence>
<evidence type="ECO:0000256" key="3">
    <source>
        <dbReference type="SAM" id="Phobius"/>
    </source>
</evidence>
<accession>A0A0U1NH04</accession>
<feature type="compositionally biased region" description="Polar residues" evidence="2">
    <location>
        <begin position="1"/>
        <end position="16"/>
    </location>
</feature>
<gene>
    <name evidence="4" type="ORF">NIG5292_00007</name>
</gene>
<sequence>MAKRYSSTHSPRQSGDQAPRSPARAESFAGKKRTKAGGRVNLMFFVAIPLAIRAFQGTPSELAQNLLAFGLLILAAWLTREGVIAHEAYDARKTARKPAIPRKILASVALALGLGLAGFSGAASLMNVAVFMMAGVVLHLFVFGPDPLRDKGLEGVDSFQQDRVTKAVDQAEAHLQNMKREVLRAGDRRLTERVEQFGATARTMFRTIEDDPRDLTGERKFLGVYLQGARDTTAKFADLYARNGNADVRADYEALLDDLELNFAAQTEKMLLDDRTDMDIEIKVLRDRLRREGLSASGE</sequence>
<feature type="region of interest" description="Disordered" evidence="2">
    <location>
        <begin position="1"/>
        <end position="32"/>
    </location>
</feature>
<organism evidence="4 5">
    <name type="scientific">Nereida ignava</name>
    <dbReference type="NCBI Taxonomy" id="282199"/>
    <lineage>
        <taxon>Bacteria</taxon>
        <taxon>Pseudomonadati</taxon>
        <taxon>Pseudomonadota</taxon>
        <taxon>Alphaproteobacteria</taxon>
        <taxon>Rhodobacterales</taxon>
        <taxon>Roseobacteraceae</taxon>
        <taxon>Nereida</taxon>
    </lineage>
</organism>
<feature type="transmembrane region" description="Helical" evidence="3">
    <location>
        <begin position="40"/>
        <end position="56"/>
    </location>
</feature>
<keyword evidence="3" id="KW-1133">Transmembrane helix</keyword>
<reference evidence="4 5" key="1">
    <citation type="submission" date="2015-04" db="EMBL/GenBank/DDBJ databases">
        <authorList>
            <person name="Syromyatnikov M.Y."/>
            <person name="Popov V.N."/>
        </authorList>
    </citation>
    <scope>NUCLEOTIDE SEQUENCE [LARGE SCALE GENOMIC DNA]</scope>
    <source>
        <strain evidence="4 5">CECT 5292</strain>
    </source>
</reference>
<dbReference type="Proteomes" id="UP000048949">
    <property type="component" value="Unassembled WGS sequence"/>
</dbReference>
<evidence type="ECO:0000256" key="1">
    <source>
        <dbReference type="SAM" id="Coils"/>
    </source>
</evidence>
<name>A0A0U1NH04_9RHOB</name>
<keyword evidence="3" id="KW-0472">Membrane</keyword>
<feature type="transmembrane region" description="Helical" evidence="3">
    <location>
        <begin position="100"/>
        <end position="119"/>
    </location>
</feature>
<proteinExistence type="predicted"/>
<evidence type="ECO:0000313" key="4">
    <source>
        <dbReference type="EMBL" id="CRK73984.1"/>
    </source>
</evidence>
<keyword evidence="3" id="KW-0812">Transmembrane</keyword>
<dbReference type="EMBL" id="CVQV01000001">
    <property type="protein sequence ID" value="CRK73984.1"/>
    <property type="molecule type" value="Genomic_DNA"/>
</dbReference>
<dbReference type="STRING" id="282199.GCA_001049735_00007"/>
<keyword evidence="5" id="KW-1185">Reference proteome</keyword>
<feature type="coiled-coil region" evidence="1">
    <location>
        <begin position="161"/>
        <end position="188"/>
    </location>
</feature>
<protein>
    <submittedName>
        <fullName evidence="4">5-bromo-4-chloroindolyl phosphate hydrolysis protein</fullName>
    </submittedName>
</protein>
<keyword evidence="1" id="KW-0175">Coiled coil</keyword>
<feature type="transmembrane region" description="Helical" evidence="3">
    <location>
        <begin position="62"/>
        <end position="79"/>
    </location>
</feature>
<dbReference type="RefSeq" id="WP_048597302.1">
    <property type="nucleotide sequence ID" value="NZ_CVPC01000001.1"/>
</dbReference>
<dbReference type="OrthoDB" id="7375296at2"/>
<dbReference type="InterPro" id="IPR018770">
    <property type="entry name" value="ChloroindolylP_hydrolase"/>
</dbReference>